<keyword evidence="2" id="KW-1185">Reference proteome</keyword>
<dbReference type="Proteomes" id="UP001141253">
    <property type="component" value="Unassembled WGS sequence"/>
</dbReference>
<proteinExistence type="predicted"/>
<evidence type="ECO:0000313" key="1">
    <source>
        <dbReference type="EMBL" id="KAJ6309481.1"/>
    </source>
</evidence>
<name>A0ABQ8ZS78_9ROSI</name>
<gene>
    <name evidence="1" type="ORF">OIU77_015277</name>
</gene>
<sequence length="103" mass="11589">MPSAGVLGQFLSGVVVYWSAFEVNNISAIKLAWLVPLCMIQNRKSTSQLKLLDAQPRLAWLVPLCMKAGNERKKHTQALLQILSLRVNNIDKVTLYFESSILF</sequence>
<reference evidence="1" key="2">
    <citation type="journal article" date="2023" name="Int. J. Mol. Sci.">
        <title>De Novo Assembly and Annotation of 11 Diverse Shrub Willow (Salix) Genomes Reveals Novel Gene Organization in Sex-Linked Regions.</title>
        <authorList>
            <person name="Hyden B."/>
            <person name="Feng K."/>
            <person name="Yates T.B."/>
            <person name="Jawdy S."/>
            <person name="Cereghino C."/>
            <person name="Smart L.B."/>
            <person name="Muchero W."/>
        </authorList>
    </citation>
    <scope>NUCLEOTIDE SEQUENCE</scope>
    <source>
        <tissue evidence="1">Shoot tip</tissue>
    </source>
</reference>
<reference evidence="1" key="1">
    <citation type="submission" date="2022-10" db="EMBL/GenBank/DDBJ databases">
        <authorList>
            <person name="Hyden B.L."/>
            <person name="Feng K."/>
            <person name="Yates T."/>
            <person name="Jawdy S."/>
            <person name="Smart L.B."/>
            <person name="Muchero W."/>
        </authorList>
    </citation>
    <scope>NUCLEOTIDE SEQUENCE</scope>
    <source>
        <tissue evidence="1">Shoot tip</tissue>
    </source>
</reference>
<accession>A0ABQ8ZS78</accession>
<organism evidence="1 2">
    <name type="scientific">Salix suchowensis</name>
    <dbReference type="NCBI Taxonomy" id="1278906"/>
    <lineage>
        <taxon>Eukaryota</taxon>
        <taxon>Viridiplantae</taxon>
        <taxon>Streptophyta</taxon>
        <taxon>Embryophyta</taxon>
        <taxon>Tracheophyta</taxon>
        <taxon>Spermatophyta</taxon>
        <taxon>Magnoliopsida</taxon>
        <taxon>eudicotyledons</taxon>
        <taxon>Gunneridae</taxon>
        <taxon>Pentapetalae</taxon>
        <taxon>rosids</taxon>
        <taxon>fabids</taxon>
        <taxon>Malpighiales</taxon>
        <taxon>Salicaceae</taxon>
        <taxon>Saliceae</taxon>
        <taxon>Salix</taxon>
    </lineage>
</organism>
<comment type="caution">
    <text evidence="1">The sequence shown here is derived from an EMBL/GenBank/DDBJ whole genome shotgun (WGS) entry which is preliminary data.</text>
</comment>
<dbReference type="EMBL" id="JAPFFI010000026">
    <property type="protein sequence ID" value="KAJ6309481.1"/>
    <property type="molecule type" value="Genomic_DNA"/>
</dbReference>
<evidence type="ECO:0000313" key="2">
    <source>
        <dbReference type="Proteomes" id="UP001141253"/>
    </source>
</evidence>
<protein>
    <submittedName>
        <fullName evidence="1">Uncharacterized protein</fullName>
    </submittedName>
</protein>